<dbReference type="AlphaFoldDB" id="A0A892ZKE6"/>
<evidence type="ECO:0000256" key="1">
    <source>
        <dbReference type="ARBA" id="ARBA00008460"/>
    </source>
</evidence>
<evidence type="ECO:0000313" key="4">
    <source>
        <dbReference type="Proteomes" id="UP000653156"/>
    </source>
</evidence>
<accession>A0A892ZKE6</accession>
<proteinExistence type="inferred from homology"/>
<gene>
    <name evidence="3" type="ORF">JQU52_06035</name>
</gene>
<name>A0A892ZKE6_9NEIS</name>
<reference evidence="3" key="1">
    <citation type="submission" date="2021-02" db="EMBL/GenBank/DDBJ databases">
        <title>Neisseriaceae sp. 26B isolated from the cloaca of a Common Toad-headed Turtle (Mesoclemmys nasuta).</title>
        <authorList>
            <person name="Spergser J."/>
            <person name="Busse H.-J."/>
        </authorList>
    </citation>
    <scope>NUCLEOTIDE SEQUENCE</scope>
    <source>
        <strain evidence="3">26B</strain>
    </source>
</reference>
<comment type="similarity">
    <text evidence="1 2">Belongs to the UPF0250 family.</text>
</comment>
<dbReference type="Pfam" id="PF04359">
    <property type="entry name" value="DUF493"/>
    <property type="match status" value="1"/>
</dbReference>
<dbReference type="PANTHER" id="PTHR38036:SF1">
    <property type="entry name" value="UPF0250 PROTEIN YBED"/>
    <property type="match status" value="1"/>
</dbReference>
<organism evidence="3 4">
    <name type="scientific">Paralysiella testudinis</name>
    <dbReference type="NCBI Taxonomy" id="2809020"/>
    <lineage>
        <taxon>Bacteria</taxon>
        <taxon>Pseudomonadati</taxon>
        <taxon>Pseudomonadota</taxon>
        <taxon>Betaproteobacteria</taxon>
        <taxon>Neisseriales</taxon>
        <taxon>Neisseriaceae</taxon>
        <taxon>Paralysiella</taxon>
    </lineage>
</organism>
<dbReference type="Proteomes" id="UP000653156">
    <property type="component" value="Chromosome"/>
</dbReference>
<dbReference type="InterPro" id="IPR007454">
    <property type="entry name" value="UPF0250_YbeD-like"/>
</dbReference>
<dbReference type="Gene3D" id="3.30.70.260">
    <property type="match status" value="1"/>
</dbReference>
<dbReference type="HAMAP" id="MF_00659">
    <property type="entry name" value="UPF0250"/>
    <property type="match status" value="1"/>
</dbReference>
<evidence type="ECO:0000313" key="3">
    <source>
        <dbReference type="EMBL" id="QRQ82930.1"/>
    </source>
</evidence>
<evidence type="ECO:0000256" key="2">
    <source>
        <dbReference type="HAMAP-Rule" id="MF_00659"/>
    </source>
</evidence>
<dbReference type="KEGG" id="ptes:JQU52_06035"/>
<dbReference type="RefSeq" id="WP_230340227.1">
    <property type="nucleotide sequence ID" value="NZ_CP069798.1"/>
</dbReference>
<keyword evidence="4" id="KW-1185">Reference proteome</keyword>
<dbReference type="InterPro" id="IPR027471">
    <property type="entry name" value="YbeD-like_sf"/>
</dbReference>
<protein>
    <recommendedName>
        <fullName evidence="2">UPF0250 protein JQU52_06035</fullName>
    </recommendedName>
</protein>
<dbReference type="EMBL" id="CP069798">
    <property type="protein sequence ID" value="QRQ82930.1"/>
    <property type="molecule type" value="Genomic_DNA"/>
</dbReference>
<dbReference type="SUPFAM" id="SSF117991">
    <property type="entry name" value="YbeD/HP0495-like"/>
    <property type="match status" value="1"/>
</dbReference>
<sequence length="89" mass="10106">MSETRENLIEFPTDFPLKIMGVQHPEFAATVLDVVRQYAPDTEEKHLTIRDSSKGNYLSCTATVRAESQEQLDNIYRALTAHPMVKVVL</sequence>
<dbReference type="PANTHER" id="PTHR38036">
    <property type="entry name" value="UPF0250 PROTEIN YBED"/>
    <property type="match status" value="1"/>
</dbReference>